<keyword evidence="2" id="KW-0479">Metal-binding</keyword>
<dbReference type="InterPro" id="IPR003154">
    <property type="entry name" value="S1/P1nuclease"/>
</dbReference>
<keyword evidence="4" id="KW-0378">Hydrolase</keyword>
<keyword evidence="9" id="KW-1185">Reference proteome</keyword>
<dbReference type="PANTHER" id="PTHR33146">
    <property type="entry name" value="ENDONUCLEASE 4"/>
    <property type="match status" value="1"/>
</dbReference>
<evidence type="ECO:0000313" key="8">
    <source>
        <dbReference type="EMBL" id="QSX33536.1"/>
    </source>
</evidence>
<evidence type="ECO:0000256" key="1">
    <source>
        <dbReference type="ARBA" id="ARBA00022722"/>
    </source>
</evidence>
<feature type="chain" id="PRO_5046956098" evidence="7">
    <location>
        <begin position="19"/>
        <end position="256"/>
    </location>
</feature>
<dbReference type="CDD" id="cd11010">
    <property type="entry name" value="S1-P1_nuclease"/>
    <property type="match status" value="1"/>
</dbReference>
<evidence type="ECO:0000256" key="2">
    <source>
        <dbReference type="ARBA" id="ARBA00022723"/>
    </source>
</evidence>
<keyword evidence="7" id="KW-0732">Signal</keyword>
<evidence type="ECO:0000256" key="7">
    <source>
        <dbReference type="SAM" id="SignalP"/>
    </source>
</evidence>
<organism evidence="8 9">
    <name type="scientific">Shewanella avicenniae</name>
    <dbReference type="NCBI Taxonomy" id="2814294"/>
    <lineage>
        <taxon>Bacteria</taxon>
        <taxon>Pseudomonadati</taxon>
        <taxon>Pseudomonadota</taxon>
        <taxon>Gammaproteobacteria</taxon>
        <taxon>Alteromonadales</taxon>
        <taxon>Shewanellaceae</taxon>
        <taxon>Shewanella</taxon>
    </lineage>
</organism>
<evidence type="ECO:0000256" key="4">
    <source>
        <dbReference type="ARBA" id="ARBA00022801"/>
    </source>
</evidence>
<dbReference type="Gene3D" id="1.10.575.10">
    <property type="entry name" value="P1 Nuclease"/>
    <property type="match status" value="1"/>
</dbReference>
<dbReference type="Pfam" id="PF02265">
    <property type="entry name" value="S1-P1_nuclease"/>
    <property type="match status" value="1"/>
</dbReference>
<keyword evidence="1" id="KW-0540">Nuclease</keyword>
<dbReference type="EMBL" id="CP071503">
    <property type="protein sequence ID" value="QSX33536.1"/>
    <property type="molecule type" value="Genomic_DNA"/>
</dbReference>
<sequence>MYRFIGLLLLAMSSQVHAWGFTGHKAFCQAAFDLTQPATQQALSAIAAKQGEYHSFAEACTWADDIKKDHQWDWSKHLHYVNVTHDDQQLTDSDCAAKGCVLSGIRDMQTRLQQDKQDWQALFFLAHFVGDLHQPMHVSFADDLGGNKTKVSFFGNPANLHGIWDYGIIEHLVGDDWHGWGDKLAANAKAQHYTAEGTAAQWGDESLQLTQKIYANYHENAELGQGYVSANALQIEQQIEHGAVRLAKLLDQLYGN</sequence>
<evidence type="ECO:0000313" key="9">
    <source>
        <dbReference type="Proteomes" id="UP000662770"/>
    </source>
</evidence>
<dbReference type="InterPro" id="IPR008947">
    <property type="entry name" value="PLipase_C/P1_nuclease_dom_sf"/>
</dbReference>
<feature type="signal peptide" evidence="7">
    <location>
        <begin position="1"/>
        <end position="18"/>
    </location>
</feature>
<keyword evidence="6" id="KW-0325">Glycoprotein</keyword>
<dbReference type="Proteomes" id="UP000662770">
    <property type="component" value="Chromosome"/>
</dbReference>
<dbReference type="RefSeq" id="WP_207354755.1">
    <property type="nucleotide sequence ID" value="NZ_CP071503.1"/>
</dbReference>
<evidence type="ECO:0000256" key="6">
    <source>
        <dbReference type="ARBA" id="ARBA00023180"/>
    </source>
</evidence>
<proteinExistence type="predicted"/>
<dbReference type="PANTHER" id="PTHR33146:SF26">
    <property type="entry name" value="ENDONUCLEASE 4"/>
    <property type="match status" value="1"/>
</dbReference>
<reference evidence="8 9" key="1">
    <citation type="submission" date="2021-03" db="EMBL/GenBank/DDBJ databases">
        <title>Novel species identification of genus Shewanella.</title>
        <authorList>
            <person name="Liu G."/>
            <person name="Zhang Q."/>
        </authorList>
    </citation>
    <scope>NUCLEOTIDE SEQUENCE [LARGE SCALE GENOMIC DNA]</scope>
    <source>
        <strain evidence="8 9">FJAT-51800</strain>
    </source>
</reference>
<evidence type="ECO:0000256" key="5">
    <source>
        <dbReference type="ARBA" id="ARBA00023157"/>
    </source>
</evidence>
<dbReference type="SUPFAM" id="SSF48537">
    <property type="entry name" value="Phospholipase C/P1 nuclease"/>
    <property type="match status" value="1"/>
</dbReference>
<name>A0ABX7QRH0_9GAMM</name>
<gene>
    <name evidence="8" type="ORF">JYB87_17800</name>
</gene>
<evidence type="ECO:0000256" key="3">
    <source>
        <dbReference type="ARBA" id="ARBA00022759"/>
    </source>
</evidence>
<keyword evidence="5" id="KW-1015">Disulfide bond</keyword>
<keyword evidence="3" id="KW-0255">Endonuclease</keyword>
<accession>A0ABX7QRH0</accession>
<protein>
    <submittedName>
        <fullName evidence="8">S1/P1 nuclease</fullName>
    </submittedName>
</protein>